<comment type="caution">
    <text evidence="2">The sequence shown here is derived from an EMBL/GenBank/DDBJ whole genome shotgun (WGS) entry which is preliminary data.</text>
</comment>
<dbReference type="AlphaFoldDB" id="A0A848ATC1"/>
<feature type="domain" description="Glycosyltransferase GT-D fold" evidence="1">
    <location>
        <begin position="53"/>
        <end position="274"/>
    </location>
</feature>
<evidence type="ECO:0000313" key="3">
    <source>
        <dbReference type="Proteomes" id="UP000576225"/>
    </source>
</evidence>
<protein>
    <submittedName>
        <fullName evidence="2">DUF1792 domain-containing protein</fullName>
    </submittedName>
</protein>
<proteinExistence type="predicted"/>
<evidence type="ECO:0000259" key="1">
    <source>
        <dbReference type="Pfam" id="PF08759"/>
    </source>
</evidence>
<reference evidence="2 3" key="1">
    <citation type="submission" date="2020-04" db="EMBL/GenBank/DDBJ databases">
        <authorList>
            <person name="Hitch T.C.A."/>
            <person name="Wylensek D."/>
            <person name="Clavel T."/>
        </authorList>
    </citation>
    <scope>NUCLEOTIDE SEQUENCE [LARGE SCALE GENOMIC DNA]</scope>
    <source>
        <strain evidence="2 3">COR2-253-APC-1A</strain>
    </source>
</reference>
<organism evidence="2 3">
    <name type="scientific">Victivallis vadensis</name>
    <dbReference type="NCBI Taxonomy" id="172901"/>
    <lineage>
        <taxon>Bacteria</taxon>
        <taxon>Pseudomonadati</taxon>
        <taxon>Lentisphaerota</taxon>
        <taxon>Lentisphaeria</taxon>
        <taxon>Victivallales</taxon>
        <taxon>Victivallaceae</taxon>
        <taxon>Victivallis</taxon>
    </lineage>
</organism>
<dbReference type="InterPro" id="IPR014869">
    <property type="entry name" value="GT-D"/>
</dbReference>
<dbReference type="Proteomes" id="UP000576225">
    <property type="component" value="Unassembled WGS sequence"/>
</dbReference>
<evidence type="ECO:0000313" key="2">
    <source>
        <dbReference type="EMBL" id="NMD86388.1"/>
    </source>
</evidence>
<dbReference type="Pfam" id="PF08759">
    <property type="entry name" value="GT-D"/>
    <property type="match status" value="1"/>
</dbReference>
<name>A0A848ATC1_9BACT</name>
<dbReference type="RefSeq" id="WP_168962149.1">
    <property type="nucleotide sequence ID" value="NZ_JABAEW010000010.1"/>
</dbReference>
<sequence length="277" mass="31720">MKNAIKKYFPYFSEVFAGLKLRLKYEMTKRSAKFSIMNSRETIEYIRNNHCSVARFGDGEFSIMMNQRSIGFQEYSEELSESLRDVFQENHPKLLVCIPEYFNNVRGLKKEAKLFWMDWVVNHRIGLQALAGIYPRRKYGNTNVTRPYIDFPSRRTASMLFPMIKSLWFGKDILIVEGEQTRMGVGNDLFCEARSVKRILAPAKNAFACRKHLFNSIVHFSAGKLVLLALGPTATVLAADLSKAGITAYDIGHLDIEYEWFLSNAENKNAVAGKLCK</sequence>
<gene>
    <name evidence="2" type="ORF">HF882_07300</name>
</gene>
<dbReference type="EMBL" id="JABAEW010000010">
    <property type="protein sequence ID" value="NMD86388.1"/>
    <property type="molecule type" value="Genomic_DNA"/>
</dbReference>
<accession>A0A848ATC1</accession>